<reference evidence="1 2" key="1">
    <citation type="journal article" date="2013" name="J. Mol. Microbiol. Biotechnol.">
        <title>Analysis of the Complete Genomes of Acholeplasma brassicae , A. palmae and A. laidlawii and Their Comparison to the Obligate Parasites from ' Candidatus Phytoplasma'.</title>
        <authorList>
            <person name="Kube M."/>
            <person name="Siewert C."/>
            <person name="Migdoll A.M."/>
            <person name="Duduk B."/>
            <person name="Holz S."/>
            <person name="Rabus R."/>
            <person name="Seemuller E."/>
            <person name="Mitrovic J."/>
            <person name="Muller I."/>
            <person name="Buttner C."/>
            <person name="Reinhardt R."/>
        </authorList>
    </citation>
    <scope>NUCLEOTIDE SEQUENCE [LARGE SCALE GENOMIC DNA]</scope>
    <source>
        <strain evidence="1 2">J233</strain>
    </source>
</reference>
<name>U4KLZ9_ALTPJ</name>
<evidence type="ECO:0000313" key="1">
    <source>
        <dbReference type="EMBL" id="CCV65007.1"/>
    </source>
</evidence>
<dbReference type="STRING" id="1318466.BN85414300"/>
<evidence type="ECO:0000313" key="2">
    <source>
        <dbReference type="Proteomes" id="UP000032740"/>
    </source>
</evidence>
<sequence>MKKILVAVLIISGVMLFLSLNQINTINGSLDNNAISSCVNREEHAFKEKEEYMKVLSTSEAFKKSGLPEWVETFA</sequence>
<gene>
    <name evidence="1" type="ORF">BN85414300</name>
</gene>
<dbReference type="EMBL" id="FO681347">
    <property type="protein sequence ID" value="CCV65007.1"/>
    <property type="molecule type" value="Genomic_DNA"/>
</dbReference>
<dbReference type="AlphaFoldDB" id="U4KLZ9"/>
<keyword evidence="2" id="KW-1185">Reference proteome</keyword>
<accession>U4KLZ9</accession>
<protein>
    <submittedName>
        <fullName evidence="1">Uncharacterized protein</fullName>
    </submittedName>
</protein>
<dbReference type="KEGG" id="apal:BN85414300"/>
<organism evidence="1 2">
    <name type="scientific">Alteracholeplasma palmae (strain ATCC 49389 / J233)</name>
    <name type="common">Acholeplasma palmae</name>
    <dbReference type="NCBI Taxonomy" id="1318466"/>
    <lineage>
        <taxon>Bacteria</taxon>
        <taxon>Bacillati</taxon>
        <taxon>Mycoplasmatota</taxon>
        <taxon>Mollicutes</taxon>
        <taxon>Acholeplasmatales</taxon>
        <taxon>Acholeplasmataceae</taxon>
        <taxon>Acholeplasma</taxon>
    </lineage>
</organism>
<dbReference type="Proteomes" id="UP000032740">
    <property type="component" value="Chromosome"/>
</dbReference>
<dbReference type="HOGENOM" id="CLU_2646172_0_0_14"/>
<proteinExistence type="predicted"/>
<dbReference type="RefSeq" id="WP_030003890.1">
    <property type="nucleotide sequence ID" value="NC_022538.1"/>
</dbReference>